<dbReference type="InterPro" id="IPR002108">
    <property type="entry name" value="ADF-H"/>
</dbReference>
<dbReference type="Gene3D" id="3.40.20.10">
    <property type="entry name" value="Severin"/>
    <property type="match status" value="1"/>
</dbReference>
<dbReference type="GO" id="GO:0003779">
    <property type="term" value="F:actin binding"/>
    <property type="evidence" value="ECO:0007669"/>
    <property type="project" value="UniProtKB-KW"/>
</dbReference>
<evidence type="ECO:0000259" key="4">
    <source>
        <dbReference type="PROSITE" id="PS51263"/>
    </source>
</evidence>
<keyword evidence="2" id="KW-0009">Actin-binding</keyword>
<dbReference type="SUPFAM" id="SSF55753">
    <property type="entry name" value="Actin depolymerizing proteins"/>
    <property type="match status" value="1"/>
</dbReference>
<accession>A0A8P0TRQ0</accession>
<reference evidence="5" key="2">
    <citation type="submission" date="2025-08" db="UniProtKB">
        <authorList>
            <consortium name="Ensembl"/>
        </authorList>
    </citation>
    <scope>IDENTIFICATION</scope>
</reference>
<comment type="similarity">
    <text evidence="1">Belongs to the actin-binding proteins ADF family.</text>
</comment>
<evidence type="ECO:0000256" key="1">
    <source>
        <dbReference type="ARBA" id="ARBA00006844"/>
    </source>
</evidence>
<dbReference type="PRINTS" id="PR00006">
    <property type="entry name" value="COFILIN"/>
</dbReference>
<dbReference type="GO" id="GO:0030042">
    <property type="term" value="P:actin filament depolymerization"/>
    <property type="evidence" value="ECO:0007669"/>
    <property type="project" value="InterPro"/>
</dbReference>
<dbReference type="GO" id="GO:0015629">
    <property type="term" value="C:actin cytoskeleton"/>
    <property type="evidence" value="ECO:0007669"/>
    <property type="project" value="InterPro"/>
</dbReference>
<dbReference type="PANTHER" id="PTHR11913">
    <property type="entry name" value="COFILIN-RELATED"/>
    <property type="match status" value="1"/>
</dbReference>
<feature type="domain" description="ADF-H" evidence="4">
    <location>
        <begin position="1"/>
        <end position="66"/>
    </location>
</feature>
<feature type="region of interest" description="Disordered" evidence="3">
    <location>
        <begin position="115"/>
        <end position="152"/>
    </location>
</feature>
<dbReference type="PROSITE" id="PS51263">
    <property type="entry name" value="ADF_H"/>
    <property type="match status" value="1"/>
</dbReference>
<evidence type="ECO:0000313" key="6">
    <source>
        <dbReference type="Proteomes" id="UP000002254"/>
    </source>
</evidence>
<reference evidence="5 6" key="1">
    <citation type="journal article" date="2005" name="Nature">
        <title>Genome sequence, comparative analysis and haplotype structure of the domestic dog.</title>
        <authorList>
            <consortium name="Broad Sequencing Platform"/>
            <person name="Lindblad-Toh K."/>
            <person name="Wade C.M."/>
            <person name="Mikkelsen T.S."/>
            <person name="Karlsson E.K."/>
            <person name="Jaffe D.B."/>
            <person name="Kamal M."/>
            <person name="Clamp M."/>
            <person name="Chang J.L."/>
            <person name="Kulbokas E.J. III"/>
            <person name="Zody M.C."/>
            <person name="Mauceli E."/>
            <person name="Xie X."/>
            <person name="Breen M."/>
            <person name="Wayne R.K."/>
            <person name="Ostrander E.A."/>
            <person name="Ponting C.P."/>
            <person name="Galibert F."/>
            <person name="Smith D.R."/>
            <person name="DeJong P.J."/>
            <person name="Kirkness E."/>
            <person name="Alvarez P."/>
            <person name="Biagi T."/>
            <person name="Brockman W."/>
            <person name="Butler J."/>
            <person name="Chin C.W."/>
            <person name="Cook A."/>
            <person name="Cuff J."/>
            <person name="Daly M.J."/>
            <person name="DeCaprio D."/>
            <person name="Gnerre S."/>
            <person name="Grabherr M."/>
            <person name="Kellis M."/>
            <person name="Kleber M."/>
            <person name="Bardeleben C."/>
            <person name="Goodstadt L."/>
            <person name="Heger A."/>
            <person name="Hitte C."/>
            <person name="Kim L."/>
            <person name="Koepfli K.P."/>
            <person name="Parker H.G."/>
            <person name="Pollinger J.P."/>
            <person name="Searle S.M."/>
            <person name="Sutter N.B."/>
            <person name="Thomas R."/>
            <person name="Webber C."/>
            <person name="Baldwin J."/>
            <person name="Abebe A."/>
            <person name="Abouelleil A."/>
            <person name="Aftuck L."/>
            <person name="Ait-Zahra M."/>
            <person name="Aldredge T."/>
            <person name="Allen N."/>
            <person name="An P."/>
            <person name="Anderson S."/>
            <person name="Antoine C."/>
            <person name="Arachchi H."/>
            <person name="Aslam A."/>
            <person name="Ayotte L."/>
            <person name="Bachantsang P."/>
            <person name="Barry A."/>
            <person name="Bayul T."/>
            <person name="Benamara M."/>
            <person name="Berlin A."/>
            <person name="Bessette D."/>
            <person name="Blitshteyn B."/>
            <person name="Bloom T."/>
            <person name="Blye J."/>
            <person name="Boguslavskiy L."/>
            <person name="Bonnet C."/>
            <person name="Boukhgalter B."/>
            <person name="Brown A."/>
            <person name="Cahill P."/>
            <person name="Calixte N."/>
            <person name="Camarata J."/>
            <person name="Cheshatsang Y."/>
            <person name="Chu J."/>
            <person name="Citroen M."/>
            <person name="Collymore A."/>
            <person name="Cooke P."/>
            <person name="Dawoe T."/>
            <person name="Daza R."/>
            <person name="Decktor K."/>
            <person name="DeGray S."/>
            <person name="Dhargay N."/>
            <person name="Dooley K."/>
            <person name="Dooley K."/>
            <person name="Dorje P."/>
            <person name="Dorjee K."/>
            <person name="Dorris L."/>
            <person name="Duffey N."/>
            <person name="Dupes A."/>
            <person name="Egbiremolen O."/>
            <person name="Elong R."/>
            <person name="Falk J."/>
            <person name="Farina A."/>
            <person name="Faro S."/>
            <person name="Ferguson D."/>
            <person name="Ferreira P."/>
            <person name="Fisher S."/>
            <person name="FitzGerald M."/>
            <person name="Foley K."/>
            <person name="Foley C."/>
            <person name="Franke A."/>
            <person name="Friedrich D."/>
            <person name="Gage D."/>
            <person name="Garber M."/>
            <person name="Gearin G."/>
            <person name="Giannoukos G."/>
            <person name="Goode T."/>
            <person name="Goyette A."/>
            <person name="Graham J."/>
            <person name="Grandbois E."/>
            <person name="Gyaltsen K."/>
            <person name="Hafez N."/>
            <person name="Hagopian D."/>
            <person name="Hagos B."/>
            <person name="Hall J."/>
            <person name="Healy C."/>
            <person name="Hegarty R."/>
            <person name="Honan T."/>
            <person name="Horn A."/>
            <person name="Houde N."/>
            <person name="Hughes L."/>
            <person name="Hunnicutt L."/>
            <person name="Husby M."/>
            <person name="Jester B."/>
            <person name="Jones C."/>
            <person name="Kamat A."/>
            <person name="Kanga B."/>
            <person name="Kells C."/>
            <person name="Khazanovich D."/>
            <person name="Kieu A.C."/>
            <person name="Kisner P."/>
            <person name="Kumar M."/>
            <person name="Lance K."/>
            <person name="Landers T."/>
            <person name="Lara M."/>
            <person name="Lee W."/>
            <person name="Leger J.P."/>
            <person name="Lennon N."/>
            <person name="Leuper L."/>
            <person name="LeVine S."/>
            <person name="Liu J."/>
            <person name="Liu X."/>
            <person name="Lokyitsang Y."/>
            <person name="Lokyitsang T."/>
            <person name="Lui A."/>
            <person name="Macdonald J."/>
            <person name="Major J."/>
            <person name="Marabella R."/>
            <person name="Maru K."/>
            <person name="Matthews C."/>
            <person name="McDonough S."/>
            <person name="Mehta T."/>
            <person name="Meldrim J."/>
            <person name="Melnikov A."/>
            <person name="Meneus L."/>
            <person name="Mihalev A."/>
            <person name="Mihova T."/>
            <person name="Miller K."/>
            <person name="Mittelman R."/>
            <person name="Mlenga V."/>
            <person name="Mulrain L."/>
            <person name="Munson G."/>
            <person name="Navidi A."/>
            <person name="Naylor J."/>
            <person name="Nguyen T."/>
            <person name="Nguyen N."/>
            <person name="Nguyen C."/>
            <person name="Nguyen T."/>
            <person name="Nicol R."/>
            <person name="Norbu N."/>
            <person name="Norbu C."/>
            <person name="Novod N."/>
            <person name="Nyima T."/>
            <person name="Olandt P."/>
            <person name="O'Neill B."/>
            <person name="O'Neill K."/>
            <person name="Osman S."/>
            <person name="Oyono L."/>
            <person name="Patti C."/>
            <person name="Perrin D."/>
            <person name="Phunkhang P."/>
            <person name="Pierre F."/>
            <person name="Priest M."/>
            <person name="Rachupka A."/>
            <person name="Raghuraman S."/>
            <person name="Rameau R."/>
            <person name="Ray V."/>
            <person name="Raymond C."/>
            <person name="Rege F."/>
            <person name="Rise C."/>
            <person name="Rogers J."/>
            <person name="Rogov P."/>
            <person name="Sahalie J."/>
            <person name="Settipalli S."/>
            <person name="Sharpe T."/>
            <person name="Shea T."/>
            <person name="Sheehan M."/>
            <person name="Sherpa N."/>
            <person name="Shi J."/>
            <person name="Shih D."/>
            <person name="Sloan J."/>
            <person name="Smith C."/>
            <person name="Sparrow T."/>
            <person name="Stalker J."/>
            <person name="Stange-Thomann N."/>
            <person name="Stavropoulos S."/>
            <person name="Stone C."/>
            <person name="Stone S."/>
            <person name="Sykes S."/>
            <person name="Tchuinga P."/>
            <person name="Tenzing P."/>
            <person name="Tesfaye S."/>
            <person name="Thoulutsang D."/>
            <person name="Thoulutsang Y."/>
            <person name="Topham K."/>
            <person name="Topping I."/>
            <person name="Tsamla T."/>
            <person name="Vassiliev H."/>
            <person name="Venkataraman V."/>
            <person name="Vo A."/>
            <person name="Wangchuk T."/>
            <person name="Wangdi T."/>
            <person name="Weiand M."/>
            <person name="Wilkinson J."/>
            <person name="Wilson A."/>
            <person name="Yadav S."/>
            <person name="Yang S."/>
            <person name="Yang X."/>
            <person name="Young G."/>
            <person name="Yu Q."/>
            <person name="Zainoun J."/>
            <person name="Zembek L."/>
            <person name="Zimmer A."/>
            <person name="Lander E.S."/>
        </authorList>
    </citation>
    <scope>NUCLEOTIDE SEQUENCE [LARGE SCALE GENOMIC DNA]</scope>
    <source>
        <strain evidence="5">Boxer</strain>
    </source>
</reference>
<dbReference type="Pfam" id="PF00241">
    <property type="entry name" value="Cofilin_ADF"/>
    <property type="match status" value="1"/>
</dbReference>
<dbReference type="InterPro" id="IPR029006">
    <property type="entry name" value="ADF-H/Gelsolin-like_dom_sf"/>
</dbReference>
<protein>
    <recommendedName>
        <fullName evidence="4">ADF-H domain-containing protein</fullName>
    </recommendedName>
</protein>
<dbReference type="InterPro" id="IPR017904">
    <property type="entry name" value="ADF/Cofilin"/>
</dbReference>
<dbReference type="Ensembl" id="ENSCAFT00000107553.1">
    <property type="protein sequence ID" value="ENSCAFP00000072018.1"/>
    <property type="gene ID" value="ENSCAFG00000052842.1"/>
</dbReference>
<evidence type="ECO:0000256" key="3">
    <source>
        <dbReference type="SAM" id="MobiDB-lite"/>
    </source>
</evidence>
<evidence type="ECO:0000256" key="2">
    <source>
        <dbReference type="ARBA" id="ARBA00023203"/>
    </source>
</evidence>
<evidence type="ECO:0000313" key="5">
    <source>
        <dbReference type="Ensembl" id="ENSCAFP00000072018.1"/>
    </source>
</evidence>
<organism evidence="5 6">
    <name type="scientific">Canis lupus familiaris</name>
    <name type="common">Dog</name>
    <name type="synonym">Canis familiaris</name>
    <dbReference type="NCBI Taxonomy" id="9615"/>
    <lineage>
        <taxon>Eukaryota</taxon>
        <taxon>Metazoa</taxon>
        <taxon>Chordata</taxon>
        <taxon>Craniata</taxon>
        <taxon>Vertebrata</taxon>
        <taxon>Euteleostomi</taxon>
        <taxon>Mammalia</taxon>
        <taxon>Eutheria</taxon>
        <taxon>Laurasiatheria</taxon>
        <taxon>Carnivora</taxon>
        <taxon>Caniformia</taxon>
        <taxon>Canidae</taxon>
        <taxon>Canis</taxon>
    </lineage>
</organism>
<name>A0A8P0TRQ0_CANLF</name>
<dbReference type="AlphaFoldDB" id="A0A8P0TRQ0"/>
<feature type="compositionally biased region" description="Pro residues" evidence="3">
    <location>
        <begin position="133"/>
        <end position="146"/>
    </location>
</feature>
<proteinExistence type="inferred from homology"/>
<dbReference type="Proteomes" id="UP000002254">
    <property type="component" value="Chromosome 9"/>
</dbReference>
<sequence length="159" mass="16562">MKADSSPLYHSHYFKALPPESAPLKSKMIYASSKDAIKKKPTGIKHELQANCYEEVKDCCTLAEKPGGGGGGGAVPSSLWEASLCEPPPASCLEHLAAPDLPMGVAGCPLPARLEGLGGSQQGEGNPFTPVAEQPPHPLDLPPPSIPDGSGFPKPLLIF</sequence>